<evidence type="ECO:0000259" key="5">
    <source>
        <dbReference type="PROSITE" id="PS50949"/>
    </source>
</evidence>
<dbReference type="InterPro" id="IPR008920">
    <property type="entry name" value="TF_FadR/GntR_C"/>
</dbReference>
<dbReference type="PROSITE" id="PS50949">
    <property type="entry name" value="HTH_GNTR"/>
    <property type="match status" value="1"/>
</dbReference>
<keyword evidence="6" id="KW-0614">Plasmid</keyword>
<keyword evidence="2" id="KW-0238">DNA-binding</keyword>
<accession>A0AAU8D001</accession>
<organism evidence="6">
    <name type="scientific">Mesorhizobium sp. WSM2240</name>
    <dbReference type="NCBI Taxonomy" id="3228851"/>
    <lineage>
        <taxon>Bacteria</taxon>
        <taxon>Pseudomonadati</taxon>
        <taxon>Pseudomonadota</taxon>
        <taxon>Alphaproteobacteria</taxon>
        <taxon>Hyphomicrobiales</taxon>
        <taxon>Phyllobacteriaceae</taxon>
        <taxon>Mesorhizobium</taxon>
    </lineage>
</organism>
<dbReference type="InterPro" id="IPR036390">
    <property type="entry name" value="WH_DNA-bd_sf"/>
</dbReference>
<dbReference type="PANTHER" id="PTHR43537:SF53">
    <property type="entry name" value="HTH-TYPE TRANSCRIPTIONAL REPRESSOR NANR"/>
    <property type="match status" value="1"/>
</dbReference>
<evidence type="ECO:0000256" key="1">
    <source>
        <dbReference type="ARBA" id="ARBA00023015"/>
    </source>
</evidence>
<gene>
    <name evidence="6" type="ORF">ABVK50_31685</name>
</gene>
<dbReference type="SMART" id="SM00345">
    <property type="entry name" value="HTH_GNTR"/>
    <property type="match status" value="1"/>
</dbReference>
<dbReference type="AlphaFoldDB" id="A0AAU8D001"/>
<feature type="domain" description="HTH gntR-type" evidence="5">
    <location>
        <begin position="2"/>
        <end position="69"/>
    </location>
</feature>
<geneLocation type="plasmid" evidence="6">
    <name>pMk2240A</name>
</geneLocation>
<dbReference type="Gene3D" id="1.10.10.10">
    <property type="entry name" value="Winged helix-like DNA-binding domain superfamily/Winged helix DNA-binding domain"/>
    <property type="match status" value="1"/>
</dbReference>
<feature type="region of interest" description="Disordered" evidence="4">
    <location>
        <begin position="232"/>
        <end position="263"/>
    </location>
</feature>
<evidence type="ECO:0000313" key="6">
    <source>
        <dbReference type="EMBL" id="XCG52080.1"/>
    </source>
</evidence>
<evidence type="ECO:0000256" key="4">
    <source>
        <dbReference type="SAM" id="MobiDB-lite"/>
    </source>
</evidence>
<dbReference type="Pfam" id="PF00392">
    <property type="entry name" value="GntR"/>
    <property type="match status" value="1"/>
</dbReference>
<sequence length="263" mass="29500">MSNRSQAIADTLTRAVIDHRLVPGCKLGERELAEIFDVSRIVIRQALIRLADDGLAQIERNRGAFVARPSMQEALEIYDALTLVEQGVAAQLSDRLGPAGWAELRQHVERQRQAVAAGNDALADVLGQEFHTVFVRLSRNKVMQEIHAQLVRRTTLLRSLITADFDYCNLLDDHSRVIDLLERGRLKQAMELIDTHHRRVVRGYIMDRQVFPELTPREALAPYLEDKGNVAAKVAGQKKTRKSSGDGHAAAGRHTHSPKQIQQ</sequence>
<dbReference type="Gene3D" id="1.20.120.530">
    <property type="entry name" value="GntR ligand-binding domain-like"/>
    <property type="match status" value="1"/>
</dbReference>
<dbReference type="PANTHER" id="PTHR43537">
    <property type="entry name" value="TRANSCRIPTIONAL REGULATOR, GNTR FAMILY"/>
    <property type="match status" value="1"/>
</dbReference>
<dbReference type="InterPro" id="IPR036388">
    <property type="entry name" value="WH-like_DNA-bd_sf"/>
</dbReference>
<protein>
    <submittedName>
        <fullName evidence="6">GntR family transcriptional regulator</fullName>
    </submittedName>
</protein>
<dbReference type="SUPFAM" id="SSF48008">
    <property type="entry name" value="GntR ligand-binding domain-like"/>
    <property type="match status" value="1"/>
</dbReference>
<dbReference type="InterPro" id="IPR000524">
    <property type="entry name" value="Tscrpt_reg_HTH_GntR"/>
</dbReference>
<evidence type="ECO:0000256" key="2">
    <source>
        <dbReference type="ARBA" id="ARBA00023125"/>
    </source>
</evidence>
<dbReference type="GO" id="GO:0003700">
    <property type="term" value="F:DNA-binding transcription factor activity"/>
    <property type="evidence" value="ECO:0007669"/>
    <property type="project" value="InterPro"/>
</dbReference>
<dbReference type="Pfam" id="PF07729">
    <property type="entry name" value="FCD"/>
    <property type="match status" value="1"/>
</dbReference>
<name>A0AAU8D001_9HYPH</name>
<dbReference type="RefSeq" id="WP_353646885.1">
    <property type="nucleotide sequence ID" value="NZ_CP159256.1"/>
</dbReference>
<dbReference type="SUPFAM" id="SSF46785">
    <property type="entry name" value="Winged helix' DNA-binding domain"/>
    <property type="match status" value="1"/>
</dbReference>
<dbReference type="SMART" id="SM00895">
    <property type="entry name" value="FCD"/>
    <property type="match status" value="1"/>
</dbReference>
<reference evidence="6" key="1">
    <citation type="submission" date="2024-06" db="EMBL/GenBank/DDBJ databases">
        <title>Mesorhizobium karijinii sp. nov., a symbiont of the iconic Swainsona formosa from arid Australia.</title>
        <authorList>
            <person name="Hill Y.J."/>
            <person name="Watkin E.L.J."/>
            <person name="O'Hara G.W."/>
            <person name="Terpolilli J."/>
            <person name="Tye M.L."/>
            <person name="Kohlmeier M.G."/>
        </authorList>
    </citation>
    <scope>NUCLEOTIDE SEQUENCE</scope>
    <source>
        <strain evidence="6">WSM2240</strain>
        <plasmid evidence="6">pMk2240A</plasmid>
    </source>
</reference>
<dbReference type="InterPro" id="IPR011711">
    <property type="entry name" value="GntR_C"/>
</dbReference>
<keyword evidence="3" id="KW-0804">Transcription</keyword>
<proteinExistence type="predicted"/>
<evidence type="ECO:0000256" key="3">
    <source>
        <dbReference type="ARBA" id="ARBA00023163"/>
    </source>
</evidence>
<dbReference type="PRINTS" id="PR00035">
    <property type="entry name" value="HTHGNTR"/>
</dbReference>
<dbReference type="CDD" id="cd07377">
    <property type="entry name" value="WHTH_GntR"/>
    <property type="match status" value="1"/>
</dbReference>
<dbReference type="EMBL" id="CP159256">
    <property type="protein sequence ID" value="XCG52080.1"/>
    <property type="molecule type" value="Genomic_DNA"/>
</dbReference>
<dbReference type="GO" id="GO:0003677">
    <property type="term" value="F:DNA binding"/>
    <property type="evidence" value="ECO:0007669"/>
    <property type="project" value="UniProtKB-KW"/>
</dbReference>
<keyword evidence="1" id="KW-0805">Transcription regulation</keyword>